<dbReference type="PANTHER" id="PTHR22916">
    <property type="entry name" value="GLYCOSYLTRANSFERASE"/>
    <property type="match status" value="1"/>
</dbReference>
<evidence type="ECO:0000259" key="1">
    <source>
        <dbReference type="Pfam" id="PF00535"/>
    </source>
</evidence>
<dbReference type="GO" id="GO:0016758">
    <property type="term" value="F:hexosyltransferase activity"/>
    <property type="evidence" value="ECO:0007669"/>
    <property type="project" value="UniProtKB-ARBA"/>
</dbReference>
<dbReference type="Pfam" id="PF00535">
    <property type="entry name" value="Glycos_transf_2"/>
    <property type="match status" value="1"/>
</dbReference>
<dbReference type="Proteomes" id="UP001262767">
    <property type="component" value="Unassembled WGS sequence"/>
</dbReference>
<evidence type="ECO:0000313" key="3">
    <source>
        <dbReference type="Proteomes" id="UP001262767"/>
    </source>
</evidence>
<accession>A0AAW8LMD7</accession>
<name>A0AAW8LMD7_ACILW</name>
<dbReference type="InterPro" id="IPR029044">
    <property type="entry name" value="Nucleotide-diphossugar_trans"/>
</dbReference>
<dbReference type="SUPFAM" id="SSF53448">
    <property type="entry name" value="Nucleotide-diphospho-sugar transferases"/>
    <property type="match status" value="1"/>
</dbReference>
<sequence length="292" mass="34486">MIKFGIITPTFNRPELLKRCIQSVENQTYSNWVHVIIDDSTTHETENLRLGSDKLVYIKNEVNSGVGISRNKGIDYLCSQEIDYIIFLDDDDYFDINCLSKANEYIKKNINYQWFVSRRVFHNTNKSLTELYIVKDSYNYLKDSLIGKCIRRDTTHILSQKILADTRIRFPEHIRGGGEWRFFAKLSEYIDFSFFEGGVTFTELQMQGLTANNINNKLFIATERAALVIYLHERAKFKLKQIEYGASVVKHFIKLQRYDLLNEFYQDFINQKNPIIKVLFNLEIFLLKRKYS</sequence>
<dbReference type="RefSeq" id="WP_213687672.1">
    <property type="nucleotide sequence ID" value="NZ_JAVDSC010000004.1"/>
</dbReference>
<proteinExistence type="predicted"/>
<dbReference type="AlphaFoldDB" id="A0AAW8LMD7"/>
<organism evidence="2 3">
    <name type="scientific">Acinetobacter lwoffii</name>
    <dbReference type="NCBI Taxonomy" id="28090"/>
    <lineage>
        <taxon>Bacteria</taxon>
        <taxon>Pseudomonadati</taxon>
        <taxon>Pseudomonadota</taxon>
        <taxon>Gammaproteobacteria</taxon>
        <taxon>Moraxellales</taxon>
        <taxon>Moraxellaceae</taxon>
        <taxon>Acinetobacter</taxon>
    </lineage>
</organism>
<dbReference type="CDD" id="cd00761">
    <property type="entry name" value="Glyco_tranf_GTA_type"/>
    <property type="match status" value="1"/>
</dbReference>
<evidence type="ECO:0000313" key="2">
    <source>
        <dbReference type="EMBL" id="MDR6629298.1"/>
    </source>
</evidence>
<gene>
    <name evidence="2" type="ORF">J2X86_001336</name>
</gene>
<comment type="caution">
    <text evidence="2">The sequence shown here is derived from an EMBL/GenBank/DDBJ whole genome shotgun (WGS) entry which is preliminary data.</text>
</comment>
<feature type="domain" description="Glycosyltransferase 2-like" evidence="1">
    <location>
        <begin position="6"/>
        <end position="120"/>
    </location>
</feature>
<dbReference type="EMBL" id="JAVDSC010000004">
    <property type="protein sequence ID" value="MDR6629298.1"/>
    <property type="molecule type" value="Genomic_DNA"/>
</dbReference>
<protein>
    <submittedName>
        <fullName evidence="2">Glycosyltransferase involved in cell wall biosynthesis</fullName>
    </submittedName>
</protein>
<dbReference type="InterPro" id="IPR001173">
    <property type="entry name" value="Glyco_trans_2-like"/>
</dbReference>
<reference evidence="2" key="1">
    <citation type="submission" date="2023-07" db="EMBL/GenBank/DDBJ databases">
        <title>Sorghum-associated microbial communities from plants grown in Nebraska, USA.</title>
        <authorList>
            <person name="Schachtman D."/>
        </authorList>
    </citation>
    <scope>NUCLEOTIDE SEQUENCE</scope>
    <source>
        <strain evidence="2">BE44</strain>
    </source>
</reference>
<dbReference type="Gene3D" id="3.90.550.10">
    <property type="entry name" value="Spore Coat Polysaccharide Biosynthesis Protein SpsA, Chain A"/>
    <property type="match status" value="1"/>
</dbReference>